<dbReference type="GO" id="GO:0042626">
    <property type="term" value="F:ATPase-coupled transmembrane transporter activity"/>
    <property type="evidence" value="ECO:0007669"/>
    <property type="project" value="TreeGrafter"/>
</dbReference>
<keyword evidence="1 7" id="KW-0812">Transmembrane</keyword>
<keyword evidence="4 7" id="KW-1133">Transmembrane helix</keyword>
<dbReference type="AlphaFoldDB" id="A0A9P8SP73"/>
<dbReference type="Proteomes" id="UP000824596">
    <property type="component" value="Unassembled WGS sequence"/>
</dbReference>
<dbReference type="OrthoDB" id="6500128at2759"/>
<feature type="domain" description="ABC transporter" evidence="8">
    <location>
        <begin position="223"/>
        <end position="320"/>
    </location>
</feature>
<evidence type="ECO:0000256" key="5">
    <source>
        <dbReference type="ARBA" id="ARBA00023136"/>
    </source>
</evidence>
<dbReference type="InterPro" id="IPR050173">
    <property type="entry name" value="ABC_transporter_C-like"/>
</dbReference>
<feature type="region of interest" description="Disordered" evidence="6">
    <location>
        <begin position="57"/>
        <end position="79"/>
    </location>
</feature>
<feature type="transmembrane region" description="Helical" evidence="7">
    <location>
        <begin position="120"/>
        <end position="137"/>
    </location>
</feature>
<dbReference type="Pfam" id="PF00005">
    <property type="entry name" value="ABC_tran"/>
    <property type="match status" value="1"/>
</dbReference>
<keyword evidence="5 7" id="KW-0472">Membrane</keyword>
<evidence type="ECO:0000256" key="4">
    <source>
        <dbReference type="ARBA" id="ARBA00022989"/>
    </source>
</evidence>
<dbReference type="Gene3D" id="3.40.50.300">
    <property type="entry name" value="P-loop containing nucleotide triphosphate hydrolases"/>
    <property type="match status" value="1"/>
</dbReference>
<protein>
    <submittedName>
        <fullName evidence="9">ABC transporter domain-containing protein</fullName>
    </submittedName>
</protein>
<dbReference type="PANTHER" id="PTHR24223:SF464">
    <property type="entry name" value="ABC-TYPE TRANSPORTER CICA"/>
    <property type="match status" value="1"/>
</dbReference>
<name>A0A9P8SP73_9HYPO</name>
<dbReference type="GO" id="GO:0016887">
    <property type="term" value="F:ATP hydrolysis activity"/>
    <property type="evidence" value="ECO:0007669"/>
    <property type="project" value="InterPro"/>
</dbReference>
<sequence>MTNQRRDSVRIAMYTMANIVVLLSPEPLLPPAPCRDAPANDCLSVRNGVLPVVGDADEASRGRAPSCSAQRAPRRHPEHPAYDVQDQVVKRVHDAIDDMDAAYLLTLSNQRWATCRRDTVAILAMTTAGLMVVLLLYRVDPSASGLVPFCCLAITQMMQLAVRQLPEVDNAMVSTERRHEYGTELPRESTPGAPAVSDSWPDRGDIGMANVQLRYRLDLLLVLDSLDVSIRGGEKIGVVVGSRAGKSSISTALFRLVELLAGTITIDGLDIAHVPLHELRSRISIIPQDPGLLRRSIWSNLDPLGQHSDLGLWDALHRAGPDDGFHLDAHVEKSPAPTSRRANGSS</sequence>
<comment type="caution">
    <text evidence="9">The sequence shown here is derived from an EMBL/GenBank/DDBJ whole genome shotgun (WGS) entry which is preliminary data.</text>
</comment>
<evidence type="ECO:0000259" key="8">
    <source>
        <dbReference type="Pfam" id="PF00005"/>
    </source>
</evidence>
<dbReference type="EMBL" id="JAIZPD010000001">
    <property type="protein sequence ID" value="KAH0967911.1"/>
    <property type="molecule type" value="Genomic_DNA"/>
</dbReference>
<reference evidence="9" key="1">
    <citation type="submission" date="2021-09" db="EMBL/GenBank/DDBJ databases">
        <title>A high-quality genome of the endoparasitic fungus Hirsutella rhossiliensis with a comparison of Hirsutella genomes reveals transposable elements contributing to genome size variation.</title>
        <authorList>
            <person name="Lin R."/>
            <person name="Jiao Y."/>
            <person name="Sun X."/>
            <person name="Ling J."/>
            <person name="Xie B."/>
            <person name="Cheng X."/>
        </authorList>
    </citation>
    <scope>NUCLEOTIDE SEQUENCE</scope>
    <source>
        <strain evidence="9">HR02</strain>
    </source>
</reference>
<evidence type="ECO:0000256" key="3">
    <source>
        <dbReference type="ARBA" id="ARBA00022840"/>
    </source>
</evidence>
<evidence type="ECO:0000256" key="7">
    <source>
        <dbReference type="SAM" id="Phobius"/>
    </source>
</evidence>
<evidence type="ECO:0000256" key="1">
    <source>
        <dbReference type="ARBA" id="ARBA00022692"/>
    </source>
</evidence>
<dbReference type="SUPFAM" id="SSF52540">
    <property type="entry name" value="P-loop containing nucleoside triphosphate hydrolases"/>
    <property type="match status" value="1"/>
</dbReference>
<dbReference type="SUPFAM" id="SSF90123">
    <property type="entry name" value="ABC transporter transmembrane region"/>
    <property type="match status" value="1"/>
</dbReference>
<proteinExistence type="predicted"/>
<dbReference type="InterPro" id="IPR027417">
    <property type="entry name" value="P-loop_NTPase"/>
</dbReference>
<organism evidence="9 10">
    <name type="scientific">Hirsutella rhossiliensis</name>
    <dbReference type="NCBI Taxonomy" id="111463"/>
    <lineage>
        <taxon>Eukaryota</taxon>
        <taxon>Fungi</taxon>
        <taxon>Dikarya</taxon>
        <taxon>Ascomycota</taxon>
        <taxon>Pezizomycotina</taxon>
        <taxon>Sordariomycetes</taxon>
        <taxon>Hypocreomycetidae</taxon>
        <taxon>Hypocreales</taxon>
        <taxon>Ophiocordycipitaceae</taxon>
        <taxon>Hirsutella</taxon>
    </lineage>
</organism>
<dbReference type="PANTHER" id="PTHR24223">
    <property type="entry name" value="ATP-BINDING CASSETTE SUB-FAMILY C"/>
    <property type="match status" value="1"/>
</dbReference>
<keyword evidence="2" id="KW-0547">Nucleotide-binding</keyword>
<dbReference type="GeneID" id="68349682"/>
<keyword evidence="3" id="KW-0067">ATP-binding</keyword>
<dbReference type="InterPro" id="IPR003439">
    <property type="entry name" value="ABC_transporter-like_ATP-bd"/>
</dbReference>
<evidence type="ECO:0000313" key="10">
    <source>
        <dbReference type="Proteomes" id="UP000824596"/>
    </source>
</evidence>
<dbReference type="RefSeq" id="XP_044725424.1">
    <property type="nucleotide sequence ID" value="XM_044859024.1"/>
</dbReference>
<gene>
    <name evidence="9" type="ORF">HRG_00553</name>
</gene>
<evidence type="ECO:0000256" key="6">
    <source>
        <dbReference type="SAM" id="MobiDB-lite"/>
    </source>
</evidence>
<evidence type="ECO:0000313" key="9">
    <source>
        <dbReference type="EMBL" id="KAH0967911.1"/>
    </source>
</evidence>
<dbReference type="InterPro" id="IPR036640">
    <property type="entry name" value="ABC1_TM_sf"/>
</dbReference>
<dbReference type="GO" id="GO:0005524">
    <property type="term" value="F:ATP binding"/>
    <property type="evidence" value="ECO:0007669"/>
    <property type="project" value="UniProtKB-KW"/>
</dbReference>
<dbReference type="GO" id="GO:0016020">
    <property type="term" value="C:membrane"/>
    <property type="evidence" value="ECO:0007669"/>
    <property type="project" value="InterPro"/>
</dbReference>
<accession>A0A9P8SP73</accession>
<evidence type="ECO:0000256" key="2">
    <source>
        <dbReference type="ARBA" id="ARBA00022741"/>
    </source>
</evidence>
<keyword evidence="10" id="KW-1185">Reference proteome</keyword>